<feature type="domain" description="Thiamine pyrophosphate enzyme TPP-binding" evidence="10">
    <location>
        <begin position="58"/>
        <end position="204"/>
    </location>
</feature>
<dbReference type="EMBL" id="BMJB01000001">
    <property type="protein sequence ID" value="GGA65542.1"/>
    <property type="molecule type" value="Genomic_DNA"/>
</dbReference>
<dbReference type="InterPro" id="IPR011896">
    <property type="entry name" value="OFOB"/>
</dbReference>
<evidence type="ECO:0000256" key="2">
    <source>
        <dbReference type="ARBA" id="ARBA00001964"/>
    </source>
</evidence>
<dbReference type="Gene3D" id="3.40.50.970">
    <property type="match status" value="1"/>
</dbReference>
<sequence length="298" mass="32577">MATEVVTPKAMVMADLKGKVDPDWCPGCGDYGVLAAVQKALVELQIPKHQVATISGIGCSSNFPGFIDTYGMHTLHGRSIPVATGFKMANHAMTVLVTGGDGDGFGIGCGHFVHAMRRNVDLLYIVMDNQIYGLTTGQTSPTSRLGMKTKSMPFGSIESPLNPVSLALSAGATYVARGFSGDQKHLTELIKRGIEHKGFSFIDVFSPCVTYNHDNTFQWFRPRVKRLEDNPEHDATDWVAAMEKSLVWGEEIFIGRFFERNDLPSLNEAEPVLKAGPLVQQDVRIPADVAKSFVDELM</sequence>
<evidence type="ECO:0000313" key="13">
    <source>
        <dbReference type="Proteomes" id="UP000648801"/>
    </source>
</evidence>
<dbReference type="PANTHER" id="PTHR48084">
    <property type="entry name" value="2-OXOGLUTARATE OXIDOREDUCTASE SUBUNIT KORB-RELATED"/>
    <property type="match status" value="1"/>
</dbReference>
<gene>
    <name evidence="12" type="primary">porB</name>
    <name evidence="12" type="ORF">GCM10011507_16420</name>
</gene>
<evidence type="ECO:0000259" key="11">
    <source>
        <dbReference type="Pfam" id="PF12367"/>
    </source>
</evidence>
<dbReference type="RefSeq" id="WP_188758833.1">
    <property type="nucleotide sequence ID" value="NZ_BMJB01000001.1"/>
</dbReference>
<comment type="cofactor">
    <cofactor evidence="2">
        <name>thiamine diphosphate</name>
        <dbReference type="ChEBI" id="CHEBI:58937"/>
    </cofactor>
</comment>
<dbReference type="PANTHER" id="PTHR48084:SF4">
    <property type="entry name" value="2-OXOGLUTARATE OXIDOREDUCTASE SUBUNIT KORB"/>
    <property type="match status" value="1"/>
</dbReference>
<dbReference type="CDD" id="cd03375">
    <property type="entry name" value="TPP_OGFOR"/>
    <property type="match status" value="1"/>
</dbReference>
<dbReference type="GO" id="GO:0044281">
    <property type="term" value="P:small molecule metabolic process"/>
    <property type="evidence" value="ECO:0007669"/>
    <property type="project" value="UniProtKB-ARBA"/>
</dbReference>
<dbReference type="InterPro" id="IPR051457">
    <property type="entry name" value="2-oxoacid:Fd_oxidoreductase"/>
</dbReference>
<dbReference type="InterPro" id="IPR032686">
    <property type="entry name" value="PFO_beta_C"/>
</dbReference>
<name>A0A916W4T5_9BACT</name>
<protein>
    <submittedName>
        <fullName evidence="12">2-oxoglutarate ferredoxin oxidoreductase subunit beta</fullName>
    </submittedName>
</protein>
<reference evidence="12" key="2">
    <citation type="submission" date="2020-09" db="EMBL/GenBank/DDBJ databases">
        <authorList>
            <person name="Sun Q."/>
            <person name="Zhou Y."/>
        </authorList>
    </citation>
    <scope>NUCLEOTIDE SEQUENCE</scope>
    <source>
        <strain evidence="12">CGMCC 1.15447</strain>
    </source>
</reference>
<evidence type="ECO:0000256" key="4">
    <source>
        <dbReference type="ARBA" id="ARBA00022723"/>
    </source>
</evidence>
<evidence type="ECO:0000256" key="1">
    <source>
        <dbReference type="ARBA" id="ARBA00001946"/>
    </source>
</evidence>
<reference evidence="12" key="1">
    <citation type="journal article" date="2014" name="Int. J. Syst. Evol. Microbiol.">
        <title>Complete genome sequence of Corynebacterium casei LMG S-19264T (=DSM 44701T), isolated from a smear-ripened cheese.</title>
        <authorList>
            <consortium name="US DOE Joint Genome Institute (JGI-PGF)"/>
            <person name="Walter F."/>
            <person name="Albersmeier A."/>
            <person name="Kalinowski J."/>
            <person name="Ruckert C."/>
        </authorList>
    </citation>
    <scope>NUCLEOTIDE SEQUENCE</scope>
    <source>
        <strain evidence="12">CGMCC 1.15447</strain>
    </source>
</reference>
<dbReference type="AlphaFoldDB" id="A0A916W4T5"/>
<dbReference type="GO" id="GO:0030976">
    <property type="term" value="F:thiamine pyrophosphate binding"/>
    <property type="evidence" value="ECO:0007669"/>
    <property type="project" value="InterPro"/>
</dbReference>
<dbReference type="GO" id="GO:0016625">
    <property type="term" value="F:oxidoreductase activity, acting on the aldehyde or oxo group of donors, iron-sulfur protein as acceptor"/>
    <property type="evidence" value="ECO:0007669"/>
    <property type="project" value="UniProtKB-ARBA"/>
</dbReference>
<organism evidence="12 13">
    <name type="scientific">Edaphobacter acidisoli</name>
    <dbReference type="NCBI Taxonomy" id="2040573"/>
    <lineage>
        <taxon>Bacteria</taxon>
        <taxon>Pseudomonadati</taxon>
        <taxon>Acidobacteriota</taxon>
        <taxon>Terriglobia</taxon>
        <taxon>Terriglobales</taxon>
        <taxon>Acidobacteriaceae</taxon>
        <taxon>Edaphobacter</taxon>
    </lineage>
</organism>
<evidence type="ECO:0000259" key="10">
    <source>
        <dbReference type="Pfam" id="PF02775"/>
    </source>
</evidence>
<dbReference type="GO" id="GO:0045333">
    <property type="term" value="P:cellular respiration"/>
    <property type="evidence" value="ECO:0007669"/>
    <property type="project" value="UniProtKB-ARBA"/>
</dbReference>
<evidence type="ECO:0000256" key="9">
    <source>
        <dbReference type="ARBA" id="ARBA00023052"/>
    </source>
</evidence>
<keyword evidence="7" id="KW-0408">Iron</keyword>
<evidence type="ECO:0000256" key="3">
    <source>
        <dbReference type="ARBA" id="ARBA00001966"/>
    </source>
</evidence>
<evidence type="ECO:0000256" key="5">
    <source>
        <dbReference type="ARBA" id="ARBA00022842"/>
    </source>
</evidence>
<accession>A0A916W4T5</accession>
<keyword evidence="6" id="KW-0560">Oxidoreductase</keyword>
<dbReference type="InterPro" id="IPR029061">
    <property type="entry name" value="THDP-binding"/>
</dbReference>
<keyword evidence="13" id="KW-1185">Reference proteome</keyword>
<feature type="domain" description="Pyruvate ferredoxin oxidoreductase beta subunit C-terminal" evidence="11">
    <location>
        <begin position="208"/>
        <end position="274"/>
    </location>
</feature>
<dbReference type="Pfam" id="PF12367">
    <property type="entry name" value="PFO_beta_C"/>
    <property type="match status" value="1"/>
</dbReference>
<comment type="cofactor">
    <cofactor evidence="1">
        <name>Mg(2+)</name>
        <dbReference type="ChEBI" id="CHEBI:18420"/>
    </cofactor>
</comment>
<dbReference type="Pfam" id="PF02775">
    <property type="entry name" value="TPP_enzyme_C"/>
    <property type="match status" value="1"/>
</dbReference>
<keyword evidence="8" id="KW-0411">Iron-sulfur</keyword>
<evidence type="ECO:0000256" key="8">
    <source>
        <dbReference type="ARBA" id="ARBA00023014"/>
    </source>
</evidence>
<keyword evidence="5" id="KW-0460">Magnesium</keyword>
<dbReference type="GO" id="GO:0051536">
    <property type="term" value="F:iron-sulfur cluster binding"/>
    <property type="evidence" value="ECO:0007669"/>
    <property type="project" value="UniProtKB-KW"/>
</dbReference>
<comment type="cofactor">
    <cofactor evidence="3">
        <name>[4Fe-4S] cluster</name>
        <dbReference type="ChEBI" id="CHEBI:49883"/>
    </cofactor>
</comment>
<evidence type="ECO:0000256" key="7">
    <source>
        <dbReference type="ARBA" id="ARBA00023004"/>
    </source>
</evidence>
<evidence type="ECO:0000256" key="6">
    <source>
        <dbReference type="ARBA" id="ARBA00023002"/>
    </source>
</evidence>
<proteinExistence type="predicted"/>
<dbReference type="GO" id="GO:0046872">
    <property type="term" value="F:metal ion binding"/>
    <property type="evidence" value="ECO:0007669"/>
    <property type="project" value="UniProtKB-KW"/>
</dbReference>
<dbReference type="NCBIfam" id="TIGR02177">
    <property type="entry name" value="PorB_KorB"/>
    <property type="match status" value="1"/>
</dbReference>
<keyword evidence="4" id="KW-0479">Metal-binding</keyword>
<dbReference type="SUPFAM" id="SSF52518">
    <property type="entry name" value="Thiamin diphosphate-binding fold (THDP-binding)"/>
    <property type="match status" value="1"/>
</dbReference>
<evidence type="ECO:0000313" key="12">
    <source>
        <dbReference type="EMBL" id="GGA65542.1"/>
    </source>
</evidence>
<comment type="caution">
    <text evidence="12">The sequence shown here is derived from an EMBL/GenBank/DDBJ whole genome shotgun (WGS) entry which is preliminary data.</text>
</comment>
<dbReference type="Proteomes" id="UP000648801">
    <property type="component" value="Unassembled WGS sequence"/>
</dbReference>
<keyword evidence="9" id="KW-0786">Thiamine pyrophosphate</keyword>
<dbReference type="InterPro" id="IPR011766">
    <property type="entry name" value="TPP_enzyme_TPP-bd"/>
</dbReference>